<dbReference type="Pfam" id="PF13476">
    <property type="entry name" value="AAA_23"/>
    <property type="match status" value="1"/>
</dbReference>
<comment type="caution">
    <text evidence="4">The sequence shown here is derived from an EMBL/GenBank/DDBJ whole genome shotgun (WGS) entry which is preliminary data.</text>
</comment>
<feature type="coiled-coil region" evidence="1">
    <location>
        <begin position="804"/>
        <end position="1046"/>
    </location>
</feature>
<evidence type="ECO:0000259" key="3">
    <source>
        <dbReference type="Pfam" id="PF13476"/>
    </source>
</evidence>
<feature type="compositionally biased region" description="Polar residues" evidence="2">
    <location>
        <begin position="495"/>
        <end position="515"/>
    </location>
</feature>
<feature type="coiled-coil region" evidence="1">
    <location>
        <begin position="191"/>
        <end position="270"/>
    </location>
</feature>
<dbReference type="InterPro" id="IPR027417">
    <property type="entry name" value="P-loop_NTPase"/>
</dbReference>
<gene>
    <name evidence="4" type="ORF">C4K68_17580</name>
</gene>
<feature type="coiled-coil region" evidence="1">
    <location>
        <begin position="297"/>
        <end position="331"/>
    </location>
</feature>
<protein>
    <recommendedName>
        <fullName evidence="3">Rad50/SbcC-type AAA domain-containing protein</fullName>
    </recommendedName>
</protein>
<name>A0A2S5KMX7_9PROT</name>
<sequence length="1221" mass="139414">MKILSIRLKNLNSLKGEWKIDFRQQPFTDQGLFAITGPTGAGKSTLLDALCLALYHRTPRLTISANGNEIMSRHTGDCLSEVEFEVKGKGYRAFWAQKRAREKSYGNLQPVSVELATLEGEIITSRVTEKLSKIAELTGLDFANFTRSMLLAQGGFAAFLNADANSRASLLEELTGTEIYGRISQQTFDMTRQHQQQVKEMEAELKGVRLLSEADISQRQQRRTELQQQQQHQNEQLATLSQQLAWRDQLQQAHAQLQQLSQSEAEAQQALAAAQPQREQLALRAPAQKLQPLWQQLESQRAQAQQQQQQYDSLQQQQQALQTQLSQQQAGVDAAAQQLQERKLHHQQLLTTLEQVIPLDRDIHRLTAEQDARKTAFAQATARQQEAEAQLTTIATALAQLQTGKEQAQHYLQQHPQLVMIDKSLQRWGTELKQWRAVQQEQAALQQKQQSVQEKQIQLQQALSQLTPQIDSQQQTVSQLDQQVQQLQQRQTSQPAEQQEQALQSHYQHWQNQRPQAERLQDLTQTFLQLQEEEQQLRLTLQRLQQQSEQTDHARTQAREEYTHCNRDVKRLEQLVRQSQVIASLEQHRQQLQPGHACPLCGALEHPLVSNYELPATSALEQEFKQQSERLEAIRNQGIELNNTLARLSTELQQRQERISVVEREVQELQQRWRQAITTLNSPLALGDQTSLQQWLQGFQQQGQQLEQALTASRHDKEQLHTGQQQLAQQQQHLQQLLAQQLQHQQQLASLQEQQQDVEAQLGRQAHSHAELTGQLQQELAACQLTLPNMADMDSWLETQQQAVQTYQQQQAALQSLAEQLTTQQQQYSEQQSHLHYAQQAATELSTQLNERQQQLATLTSQRQQLFGTQPIEPTRQHSTDNLTQAEQHLNSQQQQLQSLLLQQQGLNSRLQQLSEQLADLNNRLTDAEQHWQQALEASPFADQQALQNALLDDASYALIEQQLQALDSQLTRQQALLQQARQQLDALQQQPLTEQDSAQLQEQLDSLKQEAASLSEELGAINSELQRDEQQRQQQQHLLATLERHKSELRSWEQLNDLIGSRDGHKFRRFAQGLTLDHLIYLANRQLQRLDGRYQLQRKEGEQLELAVVDTWQADVVRDTQTLSGGESFLVSLALALALSELVSHKTRIDSLFLDEGFGTLDSDTLETALNALDGLQASGKMIGVISHVEALKERISTQIQVRKQAGLGYSTLDEQFRVG</sequence>
<dbReference type="InterPro" id="IPR038729">
    <property type="entry name" value="Rad50/SbcC_AAA"/>
</dbReference>
<dbReference type="Gene3D" id="1.10.287.1490">
    <property type="match status" value="1"/>
</dbReference>
<evidence type="ECO:0000313" key="5">
    <source>
        <dbReference type="Proteomes" id="UP000238196"/>
    </source>
</evidence>
<dbReference type="Pfam" id="PF13558">
    <property type="entry name" value="SbcC_Walker_B"/>
    <property type="match status" value="1"/>
</dbReference>
<evidence type="ECO:0000256" key="1">
    <source>
        <dbReference type="SAM" id="Coils"/>
    </source>
</evidence>
<keyword evidence="1" id="KW-0175">Coiled coil</keyword>
<evidence type="ECO:0000256" key="2">
    <source>
        <dbReference type="SAM" id="MobiDB-lite"/>
    </source>
</evidence>
<dbReference type="AlphaFoldDB" id="A0A2S5KMX7"/>
<reference evidence="4 5" key="1">
    <citation type="submission" date="2018-02" db="EMBL/GenBank/DDBJ databases">
        <title>novel marine gammaproteobacteria from coastal saline agro ecosystem.</title>
        <authorList>
            <person name="Krishnan R."/>
            <person name="Ramesh Kumar N."/>
        </authorList>
    </citation>
    <scope>NUCLEOTIDE SEQUENCE [LARGE SCALE GENOMIC DNA]</scope>
    <source>
        <strain evidence="4 5">228</strain>
    </source>
</reference>
<dbReference type="PANTHER" id="PTHR32114:SF2">
    <property type="entry name" value="ABC TRANSPORTER ABCH.3"/>
    <property type="match status" value="1"/>
</dbReference>
<dbReference type="EMBL" id="PRLP01000058">
    <property type="protein sequence ID" value="PPC75985.1"/>
    <property type="molecule type" value="Genomic_DNA"/>
</dbReference>
<dbReference type="PANTHER" id="PTHR32114">
    <property type="entry name" value="ABC TRANSPORTER ABCH.3"/>
    <property type="match status" value="1"/>
</dbReference>
<feature type="coiled-coil region" evidence="1">
    <location>
        <begin position="617"/>
        <end position="672"/>
    </location>
</feature>
<feature type="coiled-coil region" evidence="1">
    <location>
        <begin position="720"/>
        <end position="761"/>
    </location>
</feature>
<evidence type="ECO:0000313" key="4">
    <source>
        <dbReference type="EMBL" id="PPC75985.1"/>
    </source>
</evidence>
<dbReference type="SUPFAM" id="SSF52540">
    <property type="entry name" value="P-loop containing nucleoside triphosphate hydrolases"/>
    <property type="match status" value="1"/>
</dbReference>
<organism evidence="4 5">
    <name type="scientific">Proteobacteria bacterium 228</name>
    <dbReference type="NCBI Taxonomy" id="2083153"/>
    <lineage>
        <taxon>Bacteria</taxon>
        <taxon>Pseudomonadati</taxon>
        <taxon>Pseudomonadota</taxon>
    </lineage>
</organism>
<dbReference type="OrthoDB" id="9795626at2"/>
<dbReference type="Proteomes" id="UP000238196">
    <property type="component" value="Unassembled WGS sequence"/>
</dbReference>
<dbReference type="GO" id="GO:0016887">
    <property type="term" value="F:ATP hydrolysis activity"/>
    <property type="evidence" value="ECO:0007669"/>
    <property type="project" value="InterPro"/>
</dbReference>
<accession>A0A2S5KMX7</accession>
<feature type="domain" description="Rad50/SbcC-type AAA" evidence="3">
    <location>
        <begin position="5"/>
        <end position="236"/>
    </location>
</feature>
<dbReference type="Gene3D" id="3.40.50.300">
    <property type="entry name" value="P-loop containing nucleotide triphosphate hydrolases"/>
    <property type="match status" value="2"/>
</dbReference>
<proteinExistence type="predicted"/>
<dbReference type="GO" id="GO:0006302">
    <property type="term" value="P:double-strand break repair"/>
    <property type="evidence" value="ECO:0007669"/>
    <property type="project" value="InterPro"/>
</dbReference>
<feature type="coiled-coil region" evidence="1">
    <location>
        <begin position="520"/>
        <end position="575"/>
    </location>
</feature>
<feature type="region of interest" description="Disordered" evidence="2">
    <location>
        <begin position="488"/>
        <end position="515"/>
    </location>
</feature>